<dbReference type="InterPro" id="IPR010827">
    <property type="entry name" value="BamA/TamA_POTRA"/>
</dbReference>
<dbReference type="PANTHER" id="PTHR12815">
    <property type="entry name" value="SORTING AND ASSEMBLY MACHINERY SAMM50 PROTEIN FAMILY MEMBER"/>
    <property type="match status" value="1"/>
</dbReference>
<evidence type="ECO:0000256" key="2">
    <source>
        <dbReference type="ARBA" id="ARBA00022452"/>
    </source>
</evidence>
<dbReference type="EMBL" id="UINC01001055">
    <property type="protein sequence ID" value="SUZ69204.1"/>
    <property type="molecule type" value="Genomic_DNA"/>
</dbReference>
<dbReference type="Pfam" id="PF07244">
    <property type="entry name" value="POTRA"/>
    <property type="match status" value="3"/>
</dbReference>
<keyword evidence="7" id="KW-0998">Cell outer membrane</keyword>
<protein>
    <recommendedName>
        <fullName evidence="8">POTRA domain-containing protein</fullName>
    </recommendedName>
</protein>
<keyword evidence="5" id="KW-0677">Repeat</keyword>
<evidence type="ECO:0000256" key="5">
    <source>
        <dbReference type="ARBA" id="ARBA00022737"/>
    </source>
</evidence>
<dbReference type="Gene3D" id="2.40.160.50">
    <property type="entry name" value="membrane protein fhac: a member of the omp85/tpsb transporter family"/>
    <property type="match status" value="1"/>
</dbReference>
<evidence type="ECO:0000259" key="8">
    <source>
        <dbReference type="PROSITE" id="PS51779"/>
    </source>
</evidence>
<organism evidence="9">
    <name type="scientific">marine metagenome</name>
    <dbReference type="NCBI Taxonomy" id="408172"/>
    <lineage>
        <taxon>unclassified sequences</taxon>
        <taxon>metagenomes</taxon>
        <taxon>ecological metagenomes</taxon>
    </lineage>
</organism>
<dbReference type="InterPro" id="IPR039910">
    <property type="entry name" value="D15-like"/>
</dbReference>
<keyword evidence="2" id="KW-1134">Transmembrane beta strand</keyword>
<evidence type="ECO:0000256" key="3">
    <source>
        <dbReference type="ARBA" id="ARBA00022692"/>
    </source>
</evidence>
<sequence>MAALLPTTQVGAQQASASFDPVVIDSVDVEGNIRQADLTIMAMGGLNRGSAYTILDIQRGFKAMWATGQFKDIRVRVEGDVGSGTVTLVWEIDEQDLLQDVVVTGLTSVDSNDITDTTRVNAGFPYSPAAVGNVMALIRSALSEKGIPFANIVERIERVPDRGKEIILYLDIEEGTQVTVADVTFSGNSVFTDAELRGAMSVQPEGFWWWKSGLYDREKYDEDLVTGLPSFYANGGYLDFAVVGDSLIIDPATGKTRLEIAVDEGEQYRLREFTIAGNNEFSTQELQRVFRPEQSGLFGAPDSDEAELPVFDSGRFQEATQEAGLLYQNEGYLYSNVVPFVRQNEAVDGEALTVDAGWAIEEGPQAYINRVNIVGNEYTYSRVIRDKIFILPGDVYSQERIIQSFQSISSLGYFEPMEPPDIIPDQAGDVDVTFTVTERPTGAINFGTSVGGYSGGLSGFIGYDQPNLFGQGKSGSVRWDFGQYQNNQVLSYADPGIFESLVSGRVNLFNSRDQFQTFRSGRRRRLGFDVRLGFLIPGARFTRLFAGYGLSKTTLTQQSGTDFSLFGMPAATQSTVSAGITRTTLNHPLFPTVGSRQSANVDFTGGPLGGDGKFVKYTVDGSWWLPIGVAGGSDTPGTGTTFAIGMTMRMGALQGNSRSFPFDGFWMGGVQFGQQLRGYSETTVTPLGYFDEDARAIMDISRIGHAFYSMTTEVAMRLGAQASASLFMDAGNVWENAADIDPSQLYRGAGIGVQLVTPFGPIGLDIAYGFDKPDPGWQLHFRLGPGM</sequence>
<keyword evidence="4" id="KW-0732">Signal</keyword>
<gene>
    <name evidence="9" type="ORF">METZ01_LOCUS22058</name>
</gene>
<proteinExistence type="predicted"/>
<dbReference type="NCBIfam" id="TIGR03303">
    <property type="entry name" value="OM_YaeT"/>
    <property type="match status" value="1"/>
</dbReference>
<evidence type="ECO:0000256" key="1">
    <source>
        <dbReference type="ARBA" id="ARBA00004370"/>
    </source>
</evidence>
<keyword evidence="6" id="KW-0472">Membrane</keyword>
<evidence type="ECO:0000256" key="6">
    <source>
        <dbReference type="ARBA" id="ARBA00023136"/>
    </source>
</evidence>
<name>A0A381PRG7_9ZZZZ</name>
<evidence type="ECO:0000256" key="7">
    <source>
        <dbReference type="ARBA" id="ARBA00023237"/>
    </source>
</evidence>
<accession>A0A381PRG7</accession>
<comment type="subcellular location">
    <subcellularLocation>
        <location evidence="1">Membrane</location>
    </subcellularLocation>
</comment>
<dbReference type="InterPro" id="IPR000184">
    <property type="entry name" value="Bac_surfAg_D15"/>
</dbReference>
<dbReference type="InterPro" id="IPR023707">
    <property type="entry name" value="OM_assembly_BamA"/>
</dbReference>
<reference evidence="9" key="1">
    <citation type="submission" date="2018-05" db="EMBL/GenBank/DDBJ databases">
        <authorList>
            <person name="Lanie J.A."/>
            <person name="Ng W.-L."/>
            <person name="Kazmierczak K.M."/>
            <person name="Andrzejewski T.M."/>
            <person name="Davidsen T.M."/>
            <person name="Wayne K.J."/>
            <person name="Tettelin H."/>
            <person name="Glass J.I."/>
            <person name="Rusch D."/>
            <person name="Podicherti R."/>
            <person name="Tsui H.-C.T."/>
            <person name="Winkler M.E."/>
        </authorList>
    </citation>
    <scope>NUCLEOTIDE SEQUENCE</scope>
</reference>
<dbReference type="PIRSF" id="PIRSF006076">
    <property type="entry name" value="OM_assembly_OMP85"/>
    <property type="match status" value="1"/>
</dbReference>
<dbReference type="PANTHER" id="PTHR12815:SF47">
    <property type="entry name" value="TRANSLOCATION AND ASSEMBLY MODULE SUBUNIT TAMA"/>
    <property type="match status" value="1"/>
</dbReference>
<dbReference type="GO" id="GO:0071709">
    <property type="term" value="P:membrane assembly"/>
    <property type="evidence" value="ECO:0007669"/>
    <property type="project" value="InterPro"/>
</dbReference>
<keyword evidence="3" id="KW-0812">Transmembrane</keyword>
<evidence type="ECO:0000313" key="9">
    <source>
        <dbReference type="EMBL" id="SUZ69204.1"/>
    </source>
</evidence>
<dbReference type="GO" id="GO:0019867">
    <property type="term" value="C:outer membrane"/>
    <property type="evidence" value="ECO:0007669"/>
    <property type="project" value="InterPro"/>
</dbReference>
<feature type="domain" description="POTRA" evidence="8">
    <location>
        <begin position="366"/>
        <end position="439"/>
    </location>
</feature>
<evidence type="ECO:0000256" key="4">
    <source>
        <dbReference type="ARBA" id="ARBA00022729"/>
    </source>
</evidence>
<feature type="domain" description="POTRA" evidence="8">
    <location>
        <begin position="178"/>
        <end position="265"/>
    </location>
</feature>
<dbReference type="Gene3D" id="3.10.20.310">
    <property type="entry name" value="membrane protein fhac"/>
    <property type="match status" value="4"/>
</dbReference>
<dbReference type="AlphaFoldDB" id="A0A381PRG7"/>
<dbReference type="PROSITE" id="PS51779">
    <property type="entry name" value="POTRA"/>
    <property type="match status" value="2"/>
</dbReference>
<dbReference type="InterPro" id="IPR034746">
    <property type="entry name" value="POTRA"/>
</dbReference>
<dbReference type="Pfam" id="PF01103">
    <property type="entry name" value="Omp85"/>
    <property type="match status" value="1"/>
</dbReference>